<dbReference type="AlphaFoldDB" id="A0A3M0K1Q3"/>
<gene>
    <name evidence="1" type="ORF">DUI87_18374</name>
</gene>
<organism evidence="1 2">
    <name type="scientific">Hirundo rustica rustica</name>
    <dbReference type="NCBI Taxonomy" id="333673"/>
    <lineage>
        <taxon>Eukaryota</taxon>
        <taxon>Metazoa</taxon>
        <taxon>Chordata</taxon>
        <taxon>Craniata</taxon>
        <taxon>Vertebrata</taxon>
        <taxon>Euteleostomi</taxon>
        <taxon>Archelosauria</taxon>
        <taxon>Archosauria</taxon>
        <taxon>Dinosauria</taxon>
        <taxon>Saurischia</taxon>
        <taxon>Theropoda</taxon>
        <taxon>Coelurosauria</taxon>
        <taxon>Aves</taxon>
        <taxon>Neognathae</taxon>
        <taxon>Neoaves</taxon>
        <taxon>Telluraves</taxon>
        <taxon>Australaves</taxon>
        <taxon>Passeriformes</taxon>
        <taxon>Sylvioidea</taxon>
        <taxon>Hirundinidae</taxon>
        <taxon>Hirundo</taxon>
    </lineage>
</organism>
<name>A0A3M0K1Q3_HIRRU</name>
<evidence type="ECO:0000313" key="1">
    <source>
        <dbReference type="EMBL" id="RMC05190.1"/>
    </source>
</evidence>
<reference evidence="1 2" key="1">
    <citation type="submission" date="2018-07" db="EMBL/GenBank/DDBJ databases">
        <title>A high quality draft genome assembly of the barn swallow (H. rustica rustica).</title>
        <authorList>
            <person name="Formenti G."/>
            <person name="Chiara M."/>
            <person name="Poveda L."/>
            <person name="Francoijs K.-J."/>
            <person name="Bonisoli-Alquati A."/>
            <person name="Canova L."/>
            <person name="Gianfranceschi L."/>
            <person name="Horner D.S."/>
            <person name="Saino N."/>
        </authorList>
    </citation>
    <scope>NUCLEOTIDE SEQUENCE [LARGE SCALE GENOMIC DNA]</scope>
    <source>
        <strain evidence="1">Chelidonia</strain>
        <tissue evidence="1">Blood</tissue>
    </source>
</reference>
<dbReference type="EMBL" id="QRBI01000123">
    <property type="protein sequence ID" value="RMC05190.1"/>
    <property type="molecule type" value="Genomic_DNA"/>
</dbReference>
<evidence type="ECO:0000313" key="2">
    <source>
        <dbReference type="Proteomes" id="UP000269221"/>
    </source>
</evidence>
<dbReference type="Proteomes" id="UP000269221">
    <property type="component" value="Unassembled WGS sequence"/>
</dbReference>
<keyword evidence="2" id="KW-1185">Reference proteome</keyword>
<sequence>MPVMKGLLAPQNTFLDTIATRFDGTHWEQSGWKAAQQKSTLGCWVIVAECEPVCVQVAKKATGILAWIRNHGASRTRAGIMAPYVAPVRLHLEYSIQFWAPQFRKDMEVLEWVQCRTMKLMKGLHRMSCEEQLRELGLFSLEKRRLRGDFITL</sequence>
<accession>A0A3M0K1Q3</accession>
<proteinExistence type="predicted"/>
<comment type="caution">
    <text evidence="1">The sequence shown here is derived from an EMBL/GenBank/DDBJ whole genome shotgun (WGS) entry which is preliminary data.</text>
</comment>
<dbReference type="OrthoDB" id="276744at2759"/>
<protein>
    <submittedName>
        <fullName evidence="1">Uncharacterized protein</fullName>
    </submittedName>
</protein>